<evidence type="ECO:0000256" key="7">
    <source>
        <dbReference type="SAM" id="SignalP"/>
    </source>
</evidence>
<feature type="chain" id="PRO_5042183213" evidence="7">
    <location>
        <begin position="26"/>
        <end position="262"/>
    </location>
</feature>
<feature type="non-terminal residue" evidence="8">
    <location>
        <position position="262"/>
    </location>
</feature>
<keyword evidence="5" id="KW-0539">Nucleus</keyword>
<dbReference type="EMBL" id="JARJCW010000126">
    <property type="protein sequence ID" value="KAJ7191946.1"/>
    <property type="molecule type" value="Genomic_DNA"/>
</dbReference>
<dbReference type="AlphaFoldDB" id="A0AAD6Y1A0"/>
<comment type="caution">
    <text evidence="8">The sequence shown here is derived from an EMBL/GenBank/DDBJ whole genome shotgun (WGS) entry which is preliminary data.</text>
</comment>
<evidence type="ECO:0000256" key="2">
    <source>
        <dbReference type="ARBA" id="ARBA00022723"/>
    </source>
</evidence>
<dbReference type="SUPFAM" id="SSF53098">
    <property type="entry name" value="Ribonuclease H-like"/>
    <property type="match status" value="1"/>
</dbReference>
<feature type="compositionally biased region" description="Acidic residues" evidence="6">
    <location>
        <begin position="32"/>
        <end position="42"/>
    </location>
</feature>
<dbReference type="GO" id="GO:0008270">
    <property type="term" value="F:zinc ion binding"/>
    <property type="evidence" value="ECO:0007669"/>
    <property type="project" value="UniProtKB-KW"/>
</dbReference>
<keyword evidence="7" id="KW-0732">Signal</keyword>
<accession>A0AAD6Y1A0</accession>
<keyword evidence="3" id="KW-0863">Zinc-finger</keyword>
<feature type="region of interest" description="Disordered" evidence="6">
    <location>
        <begin position="28"/>
        <end position="57"/>
    </location>
</feature>
<sequence>RIRCLCHILNLVVKAILSLFAPKKGEKHAGEDENEWDAEDDEEVRRAEEEVDEAVEASDAATIEELDIEELINARDLNVELSDEERELAKNAYRKLNRLGHRIFNSERLRNQLREIAVALKLPEAEKKRMIRAVLTRWNTVTDVLLRGLELQPALDRLCTTSTGRASIRSLLLTNEEWQLMYQLSLVLVEFKAATLIFSSNEPRIYEVIPVIDLLNQHLETPKPAAKRDMFAVVRVAAVAGLGILDKYYAKTDECLMYRAAM</sequence>
<feature type="non-terminal residue" evidence="8">
    <location>
        <position position="1"/>
    </location>
</feature>
<evidence type="ECO:0000256" key="3">
    <source>
        <dbReference type="ARBA" id="ARBA00022771"/>
    </source>
</evidence>
<evidence type="ECO:0000256" key="4">
    <source>
        <dbReference type="ARBA" id="ARBA00022833"/>
    </source>
</evidence>
<dbReference type="Proteomes" id="UP001219525">
    <property type="component" value="Unassembled WGS sequence"/>
</dbReference>
<name>A0AAD6Y1A0_9AGAR</name>
<evidence type="ECO:0000313" key="8">
    <source>
        <dbReference type="EMBL" id="KAJ7191946.1"/>
    </source>
</evidence>
<reference evidence="8" key="1">
    <citation type="submission" date="2023-03" db="EMBL/GenBank/DDBJ databases">
        <title>Massive genome expansion in bonnet fungi (Mycena s.s.) driven by repeated elements and novel gene families across ecological guilds.</title>
        <authorList>
            <consortium name="Lawrence Berkeley National Laboratory"/>
            <person name="Harder C.B."/>
            <person name="Miyauchi S."/>
            <person name="Viragh M."/>
            <person name="Kuo A."/>
            <person name="Thoen E."/>
            <person name="Andreopoulos B."/>
            <person name="Lu D."/>
            <person name="Skrede I."/>
            <person name="Drula E."/>
            <person name="Henrissat B."/>
            <person name="Morin E."/>
            <person name="Kohler A."/>
            <person name="Barry K."/>
            <person name="LaButti K."/>
            <person name="Morin E."/>
            <person name="Salamov A."/>
            <person name="Lipzen A."/>
            <person name="Mereny Z."/>
            <person name="Hegedus B."/>
            <person name="Baldrian P."/>
            <person name="Stursova M."/>
            <person name="Weitz H."/>
            <person name="Taylor A."/>
            <person name="Grigoriev I.V."/>
            <person name="Nagy L.G."/>
            <person name="Martin F."/>
            <person name="Kauserud H."/>
        </authorList>
    </citation>
    <scope>NUCLEOTIDE SEQUENCE</scope>
    <source>
        <strain evidence="8">9144</strain>
    </source>
</reference>
<keyword evidence="9" id="KW-1185">Reference proteome</keyword>
<organism evidence="8 9">
    <name type="scientific">Mycena pura</name>
    <dbReference type="NCBI Taxonomy" id="153505"/>
    <lineage>
        <taxon>Eukaryota</taxon>
        <taxon>Fungi</taxon>
        <taxon>Dikarya</taxon>
        <taxon>Basidiomycota</taxon>
        <taxon>Agaricomycotina</taxon>
        <taxon>Agaricomycetes</taxon>
        <taxon>Agaricomycetidae</taxon>
        <taxon>Agaricales</taxon>
        <taxon>Marasmiineae</taxon>
        <taxon>Mycenaceae</taxon>
        <taxon>Mycena</taxon>
    </lineage>
</organism>
<dbReference type="PANTHER" id="PTHR46481:SF10">
    <property type="entry name" value="ZINC FINGER BED DOMAIN-CONTAINING PROTEIN 39"/>
    <property type="match status" value="1"/>
</dbReference>
<evidence type="ECO:0000256" key="1">
    <source>
        <dbReference type="ARBA" id="ARBA00004123"/>
    </source>
</evidence>
<dbReference type="InterPro" id="IPR052035">
    <property type="entry name" value="ZnF_BED_domain_contain"/>
</dbReference>
<keyword evidence="2" id="KW-0479">Metal-binding</keyword>
<comment type="subcellular location">
    <subcellularLocation>
        <location evidence="1">Nucleus</location>
    </subcellularLocation>
</comment>
<evidence type="ECO:0000256" key="5">
    <source>
        <dbReference type="ARBA" id="ARBA00023242"/>
    </source>
</evidence>
<dbReference type="PANTHER" id="PTHR46481">
    <property type="entry name" value="ZINC FINGER BED DOMAIN-CONTAINING PROTEIN 4"/>
    <property type="match status" value="1"/>
</dbReference>
<evidence type="ECO:0000313" key="9">
    <source>
        <dbReference type="Proteomes" id="UP001219525"/>
    </source>
</evidence>
<keyword evidence="4" id="KW-0862">Zinc</keyword>
<feature type="signal peptide" evidence="7">
    <location>
        <begin position="1"/>
        <end position="25"/>
    </location>
</feature>
<evidence type="ECO:0000256" key="6">
    <source>
        <dbReference type="SAM" id="MobiDB-lite"/>
    </source>
</evidence>
<dbReference type="GO" id="GO:0005634">
    <property type="term" value="C:nucleus"/>
    <property type="evidence" value="ECO:0007669"/>
    <property type="project" value="UniProtKB-SubCell"/>
</dbReference>
<gene>
    <name evidence="8" type="ORF">GGX14DRAFT_320608</name>
</gene>
<proteinExistence type="predicted"/>
<dbReference type="InterPro" id="IPR012337">
    <property type="entry name" value="RNaseH-like_sf"/>
</dbReference>
<protein>
    <submittedName>
        <fullName evidence="8">Uncharacterized protein</fullName>
    </submittedName>
</protein>